<dbReference type="EMBL" id="GEBQ01006718">
    <property type="protein sequence ID" value="JAT33259.1"/>
    <property type="molecule type" value="Transcribed_RNA"/>
</dbReference>
<feature type="compositionally biased region" description="Polar residues" evidence="1">
    <location>
        <begin position="29"/>
        <end position="39"/>
    </location>
</feature>
<evidence type="ECO:0000256" key="1">
    <source>
        <dbReference type="SAM" id="MobiDB-lite"/>
    </source>
</evidence>
<evidence type="ECO:0000313" key="2">
    <source>
        <dbReference type="EMBL" id="JAT33259.1"/>
    </source>
</evidence>
<dbReference type="AlphaFoldDB" id="A0A1B6MBI9"/>
<gene>
    <name evidence="2" type="ORF">g.29229</name>
</gene>
<feature type="region of interest" description="Disordered" evidence="1">
    <location>
        <begin position="1"/>
        <end position="101"/>
    </location>
</feature>
<proteinExistence type="predicted"/>
<organism evidence="2">
    <name type="scientific">Graphocephala atropunctata</name>
    <dbReference type="NCBI Taxonomy" id="36148"/>
    <lineage>
        <taxon>Eukaryota</taxon>
        <taxon>Metazoa</taxon>
        <taxon>Ecdysozoa</taxon>
        <taxon>Arthropoda</taxon>
        <taxon>Hexapoda</taxon>
        <taxon>Insecta</taxon>
        <taxon>Pterygota</taxon>
        <taxon>Neoptera</taxon>
        <taxon>Paraneoptera</taxon>
        <taxon>Hemiptera</taxon>
        <taxon>Auchenorrhyncha</taxon>
        <taxon>Membracoidea</taxon>
        <taxon>Cicadellidae</taxon>
        <taxon>Cicadellinae</taxon>
        <taxon>Cicadellini</taxon>
        <taxon>Graphocephala</taxon>
    </lineage>
</organism>
<sequence>FGFGGPGKKKSSTSTAPNLSGLQAAVAGTTGQASCSQPAVSRRRGSDRSLTGSAHELAVSGITRDRVGHSHSQSNLSDIPYREPPGGGGGGGSSDEAVEKDVPVICPWDSTGSPGAVDKKKLVPASSLVADDSATCPW</sequence>
<protein>
    <submittedName>
        <fullName evidence="2">Uncharacterized protein</fullName>
    </submittedName>
</protein>
<feature type="non-terminal residue" evidence="2">
    <location>
        <position position="1"/>
    </location>
</feature>
<feature type="non-terminal residue" evidence="2">
    <location>
        <position position="138"/>
    </location>
</feature>
<accession>A0A1B6MBI9</accession>
<reference evidence="2" key="1">
    <citation type="submission" date="2015-11" db="EMBL/GenBank/DDBJ databases">
        <title>De novo transcriptome assembly of four potential Pierce s Disease insect vectors from Arizona vineyards.</title>
        <authorList>
            <person name="Tassone E.E."/>
        </authorList>
    </citation>
    <scope>NUCLEOTIDE SEQUENCE</scope>
</reference>
<name>A0A1B6MBI9_9HEMI</name>